<dbReference type="Pfam" id="PF05368">
    <property type="entry name" value="NmrA"/>
    <property type="match status" value="1"/>
</dbReference>
<evidence type="ECO:0000313" key="6">
    <source>
        <dbReference type="EMBL" id="KAF6820629.1"/>
    </source>
</evidence>
<dbReference type="NCBIfam" id="TIGR03649">
    <property type="entry name" value="ergot_EASG"/>
    <property type="match status" value="1"/>
</dbReference>
<dbReference type="InterPro" id="IPR051604">
    <property type="entry name" value="Ergot_Alk_Oxidoreductase"/>
</dbReference>
<evidence type="ECO:0000256" key="4">
    <source>
        <dbReference type="ARBA" id="ARBA00023002"/>
    </source>
</evidence>
<evidence type="ECO:0000256" key="1">
    <source>
        <dbReference type="ARBA" id="ARBA00005107"/>
    </source>
</evidence>
<dbReference type="PANTHER" id="PTHR43162">
    <property type="match status" value="1"/>
</dbReference>
<keyword evidence="4" id="KW-0560">Oxidoreductase</keyword>
<keyword evidence="3" id="KW-0017">Alkaloid metabolism</keyword>
<accession>A0A8H6JWE5</accession>
<dbReference type="EMBL" id="WIGO01000269">
    <property type="protein sequence ID" value="KAF6820629.1"/>
    <property type="molecule type" value="Genomic_DNA"/>
</dbReference>
<protein>
    <submittedName>
        <fullName evidence="6">AFUA_2G17970 family ergot alkaloid biosynthesis protein</fullName>
    </submittedName>
</protein>
<proteinExistence type="inferred from homology"/>
<dbReference type="Gene3D" id="3.40.50.720">
    <property type="entry name" value="NAD(P)-binding Rossmann-like Domain"/>
    <property type="match status" value="1"/>
</dbReference>
<comment type="pathway">
    <text evidence="1">Alkaloid biosynthesis; ergot alkaloid biosynthesis.</text>
</comment>
<dbReference type="GO" id="GO:0016491">
    <property type="term" value="F:oxidoreductase activity"/>
    <property type="evidence" value="ECO:0007669"/>
    <property type="project" value="UniProtKB-KW"/>
</dbReference>
<dbReference type="InterPro" id="IPR019901">
    <property type="entry name" value="Ergot_alkaloid_biosynthesis"/>
</dbReference>
<dbReference type="PANTHER" id="PTHR43162:SF1">
    <property type="entry name" value="PRESTALK A DIFFERENTIATION PROTEIN A"/>
    <property type="match status" value="1"/>
</dbReference>
<evidence type="ECO:0000259" key="5">
    <source>
        <dbReference type="Pfam" id="PF05368"/>
    </source>
</evidence>
<dbReference type="GO" id="GO:0035835">
    <property type="term" value="P:indole alkaloid biosynthetic process"/>
    <property type="evidence" value="ECO:0007669"/>
    <property type="project" value="UniProtKB-UniPathway"/>
</dbReference>
<organism evidence="6 7">
    <name type="scientific">Colletotrichum plurivorum</name>
    <dbReference type="NCBI Taxonomy" id="2175906"/>
    <lineage>
        <taxon>Eukaryota</taxon>
        <taxon>Fungi</taxon>
        <taxon>Dikarya</taxon>
        <taxon>Ascomycota</taxon>
        <taxon>Pezizomycotina</taxon>
        <taxon>Sordariomycetes</taxon>
        <taxon>Hypocreomycetidae</taxon>
        <taxon>Glomerellales</taxon>
        <taxon>Glomerellaceae</taxon>
        <taxon>Colletotrichum</taxon>
        <taxon>Colletotrichum orchidearum species complex</taxon>
    </lineage>
</organism>
<dbReference type="AlphaFoldDB" id="A0A8H6JWE5"/>
<keyword evidence="7" id="KW-1185">Reference proteome</keyword>
<evidence type="ECO:0000256" key="3">
    <source>
        <dbReference type="ARBA" id="ARBA00022589"/>
    </source>
</evidence>
<gene>
    <name evidence="6" type="ORF">CPLU01_12718</name>
</gene>
<evidence type="ECO:0000256" key="2">
    <source>
        <dbReference type="ARBA" id="ARBA00005372"/>
    </source>
</evidence>
<evidence type="ECO:0000313" key="7">
    <source>
        <dbReference type="Proteomes" id="UP000654918"/>
    </source>
</evidence>
<reference evidence="6" key="1">
    <citation type="journal article" date="2020" name="Phytopathology">
        <title>Genome Sequence Resources of Colletotrichum truncatum, C. plurivorum, C. musicola, and C. sojae: Four Species Pathogenic to Soybean (Glycine max).</title>
        <authorList>
            <person name="Rogerio F."/>
            <person name="Boufleur T.R."/>
            <person name="Ciampi-Guillardi M."/>
            <person name="Sukno S.A."/>
            <person name="Thon M.R."/>
            <person name="Massola Junior N.S."/>
            <person name="Baroncelli R."/>
        </authorList>
    </citation>
    <scope>NUCLEOTIDE SEQUENCE</scope>
    <source>
        <strain evidence="6">LFN00145</strain>
    </source>
</reference>
<name>A0A8H6JWE5_9PEZI</name>
<comment type="caution">
    <text evidence="6">The sequence shown here is derived from an EMBL/GenBank/DDBJ whole genome shotgun (WGS) entry which is preliminary data.</text>
</comment>
<comment type="similarity">
    <text evidence="2">Belongs to the fgaFS/easG family.</text>
</comment>
<feature type="domain" description="NmrA-like" evidence="5">
    <location>
        <begin position="3"/>
        <end position="257"/>
    </location>
</feature>
<dbReference type="InterPro" id="IPR008030">
    <property type="entry name" value="NmrA-like"/>
</dbReference>
<dbReference type="UniPathway" id="UPA00327"/>
<dbReference type="InterPro" id="IPR036291">
    <property type="entry name" value="NAD(P)-bd_dom_sf"/>
</dbReference>
<sequence>MSTNTVLIIGGTGKVGRQLTRLLAATSIPTFQSSRSGAATTEPNAANVKPIAFDWNDESTWEAALSSGATSIFLVGPPVLDMLPPMQSFIDRARKGSAKRFILLSGSPWGADINGPSTGRVHAYLKQLGDQGEIEWAALRPTWFQQNLFEYENHRLSIVNESTIYSATGTGKIPWITTEDVAASALQLLTQPDAPNDEYLLFGPELLSYDDKKQIADILTDVTGRKIVHKNLSAKELADRFASAGMPRNYAEMMGAMDTDIKNGSEDRNNSVVLALTGRKPLSFRDVAEEVKNAWATTEA</sequence>
<dbReference type="Proteomes" id="UP000654918">
    <property type="component" value="Unassembled WGS sequence"/>
</dbReference>
<dbReference type="SUPFAM" id="SSF51735">
    <property type="entry name" value="NAD(P)-binding Rossmann-fold domains"/>
    <property type="match status" value="1"/>
</dbReference>
<dbReference type="Gene3D" id="3.90.25.10">
    <property type="entry name" value="UDP-galactose 4-epimerase, domain 1"/>
    <property type="match status" value="1"/>
</dbReference>